<dbReference type="OrthoDB" id="17644at2157"/>
<accession>A0A0V8RUL6</accession>
<keyword evidence="2" id="KW-1185">Reference proteome</keyword>
<dbReference type="RefSeq" id="WP_058370392.1">
    <property type="nucleotide sequence ID" value="NZ_LNTB01000001.1"/>
</dbReference>
<dbReference type="AlphaFoldDB" id="A0A0V8RUL6"/>
<dbReference type="Pfam" id="PF13481">
    <property type="entry name" value="AAA_25"/>
    <property type="match status" value="1"/>
</dbReference>
<dbReference type="Gene3D" id="3.40.50.300">
    <property type="entry name" value="P-loop containing nucleotide triphosphate hydrolases"/>
    <property type="match status" value="1"/>
</dbReference>
<dbReference type="EMBL" id="LNTB01000001">
    <property type="protein sequence ID" value="KSW11715.1"/>
    <property type="molecule type" value="Genomic_DNA"/>
</dbReference>
<reference evidence="1 2" key="1">
    <citation type="submission" date="2015-11" db="EMBL/GenBank/DDBJ databases">
        <title>Genome sequence of Pyrodictium occultum PL-19, a marine hyperthermophilic archaeon isolated from Volcano, Italy.</title>
        <authorList>
            <person name="Utturkar S."/>
            <person name="Huber H."/>
            <person name="Leptihn S."/>
            <person name="Brown S."/>
            <person name="Stetter K.O."/>
            <person name="Podar M."/>
        </authorList>
    </citation>
    <scope>NUCLEOTIDE SEQUENCE [LARGE SCALE GENOMIC DNA]</scope>
    <source>
        <strain evidence="1 2">PL-19</strain>
    </source>
</reference>
<dbReference type="SUPFAM" id="SSF52540">
    <property type="entry name" value="P-loop containing nucleoside triphosphate hydrolases"/>
    <property type="match status" value="1"/>
</dbReference>
<proteinExistence type="predicted"/>
<protein>
    <submittedName>
        <fullName evidence="1">Uncharacterized protein</fullName>
    </submittedName>
</protein>
<dbReference type="Proteomes" id="UP000053352">
    <property type="component" value="Unassembled WGS sequence"/>
</dbReference>
<dbReference type="InterPro" id="IPR027417">
    <property type="entry name" value="P-loop_NTPase"/>
</dbReference>
<dbReference type="STRING" id="2309.CF15_02545"/>
<comment type="caution">
    <text evidence="1">The sequence shown here is derived from an EMBL/GenBank/DDBJ whole genome shotgun (WGS) entry which is preliminary data.</text>
</comment>
<organism evidence="1 2">
    <name type="scientific">Pyrodictium occultum</name>
    <dbReference type="NCBI Taxonomy" id="2309"/>
    <lineage>
        <taxon>Archaea</taxon>
        <taxon>Thermoproteota</taxon>
        <taxon>Thermoprotei</taxon>
        <taxon>Desulfurococcales</taxon>
        <taxon>Pyrodictiaceae</taxon>
        <taxon>Pyrodictium</taxon>
    </lineage>
</organism>
<gene>
    <name evidence="1" type="ORF">CF15_02545</name>
</gene>
<sequence>MPVCRKLLEALTWPGVVLVYGAAGVGKTMLALEFLKDYCSSRCLYLTTEGLDFVKRAERMGVDMSRVTVYEALQHTDFLELLAQQSLPLNDIVVVDSVNFFARSGVEKAYETTLLLAAALFKLSEDYRVPVVETAQVHSAGNSYEPVAAKGLEMWAHNMVRLEYASPGRRRLHLERPGGLEAEFRIVEGGVEWLDC</sequence>
<name>A0A0V8RUL6_PYROC</name>
<evidence type="ECO:0000313" key="1">
    <source>
        <dbReference type="EMBL" id="KSW11715.1"/>
    </source>
</evidence>
<evidence type="ECO:0000313" key="2">
    <source>
        <dbReference type="Proteomes" id="UP000053352"/>
    </source>
</evidence>